<dbReference type="EMBL" id="DUZY01000006">
    <property type="protein sequence ID" value="DAD42614.1"/>
    <property type="molecule type" value="Genomic_DNA"/>
</dbReference>
<evidence type="ECO:0000313" key="1">
    <source>
        <dbReference type="EMBL" id="DAD42614.1"/>
    </source>
</evidence>
<sequence length="73" mass="8662">MVELLNSNVVWVSDVSFVHFYLSGRNFVGLLMVKKERNLCLLLIVPIYSWEFTFMKFKIYSIPKGYKHQDLIC</sequence>
<proteinExistence type="predicted"/>
<dbReference type="AlphaFoldDB" id="A0A822Z8B7"/>
<comment type="caution">
    <text evidence="1">The sequence shown here is derived from an EMBL/GenBank/DDBJ whole genome shotgun (WGS) entry which is preliminary data.</text>
</comment>
<reference evidence="1 2" key="1">
    <citation type="journal article" date="2020" name="Mol. Biol. Evol.">
        <title>Distinct Expression and Methylation Patterns for Genes with Different Fates following a Single Whole-Genome Duplication in Flowering Plants.</title>
        <authorList>
            <person name="Shi T."/>
            <person name="Rahmani R.S."/>
            <person name="Gugger P.F."/>
            <person name="Wang M."/>
            <person name="Li H."/>
            <person name="Zhang Y."/>
            <person name="Li Z."/>
            <person name="Wang Q."/>
            <person name="Van de Peer Y."/>
            <person name="Marchal K."/>
            <person name="Chen J."/>
        </authorList>
    </citation>
    <scope>NUCLEOTIDE SEQUENCE [LARGE SCALE GENOMIC DNA]</scope>
    <source>
        <tissue evidence="1">Leaf</tissue>
    </source>
</reference>
<keyword evidence="2" id="KW-1185">Reference proteome</keyword>
<organism evidence="1 2">
    <name type="scientific">Nelumbo nucifera</name>
    <name type="common">Sacred lotus</name>
    <dbReference type="NCBI Taxonomy" id="4432"/>
    <lineage>
        <taxon>Eukaryota</taxon>
        <taxon>Viridiplantae</taxon>
        <taxon>Streptophyta</taxon>
        <taxon>Embryophyta</taxon>
        <taxon>Tracheophyta</taxon>
        <taxon>Spermatophyta</taxon>
        <taxon>Magnoliopsida</taxon>
        <taxon>Proteales</taxon>
        <taxon>Nelumbonaceae</taxon>
        <taxon>Nelumbo</taxon>
    </lineage>
</organism>
<accession>A0A822Z8B7</accession>
<protein>
    <submittedName>
        <fullName evidence="1">Uncharacterized protein</fullName>
    </submittedName>
</protein>
<gene>
    <name evidence="1" type="ORF">HUJ06_000844</name>
</gene>
<evidence type="ECO:0000313" key="2">
    <source>
        <dbReference type="Proteomes" id="UP000607653"/>
    </source>
</evidence>
<name>A0A822Z8B7_NELNU</name>
<dbReference type="Proteomes" id="UP000607653">
    <property type="component" value="Unassembled WGS sequence"/>
</dbReference>